<dbReference type="RefSeq" id="WP_171224126.1">
    <property type="nucleotide sequence ID" value="NZ_CP053085.1"/>
</dbReference>
<dbReference type="KEGG" id="ggr:HKW67_03805"/>
<comment type="similarity">
    <text evidence="1">Belongs to the polyphosphate kinase 2 (PPK2) family. Class I subfamily.</text>
</comment>
<evidence type="ECO:0000313" key="6">
    <source>
        <dbReference type="Proteomes" id="UP000500938"/>
    </source>
</evidence>
<dbReference type="GO" id="GO:0008976">
    <property type="term" value="F:polyphosphate kinase activity"/>
    <property type="evidence" value="ECO:0007669"/>
    <property type="project" value="InterPro"/>
</dbReference>
<gene>
    <name evidence="5" type="ORF">HKW67_03805</name>
</gene>
<keyword evidence="6" id="KW-1185">Reference proteome</keyword>
<dbReference type="AlphaFoldDB" id="A0A6M4ILE7"/>
<keyword evidence="2" id="KW-0808">Transferase</keyword>
<evidence type="ECO:0000256" key="3">
    <source>
        <dbReference type="ARBA" id="ARBA00022777"/>
    </source>
</evidence>
<feature type="domain" description="Polyphosphate kinase-2-related" evidence="4">
    <location>
        <begin position="32"/>
        <end position="256"/>
    </location>
</feature>
<protein>
    <submittedName>
        <fullName evidence="5">Polyphosphate kinase 2 family protein</fullName>
    </submittedName>
</protein>
<evidence type="ECO:0000259" key="4">
    <source>
        <dbReference type="Pfam" id="PF03976"/>
    </source>
</evidence>
<dbReference type="Proteomes" id="UP000500938">
    <property type="component" value="Chromosome"/>
</dbReference>
<proteinExistence type="inferred from homology"/>
<dbReference type="PIRSF" id="PIRSF028756">
    <property type="entry name" value="PPK2_prd"/>
    <property type="match status" value="1"/>
</dbReference>
<dbReference type="PANTHER" id="PTHR34383">
    <property type="entry name" value="POLYPHOSPHATE:AMP PHOSPHOTRANSFERASE-RELATED"/>
    <property type="match status" value="1"/>
</dbReference>
<dbReference type="PANTHER" id="PTHR34383:SF3">
    <property type="entry name" value="POLYPHOSPHATE:AMP PHOSPHOTRANSFERASE"/>
    <property type="match status" value="1"/>
</dbReference>
<sequence>MANPTSSLRLSPVDLDEKIKLGSKAARIESSLDKTELEAATATLLARLSELQDAFHADGRHALLLVLQGRDASGKDGVIKTVYGAFNPTGVHVAAFGPPTPLELRHDFLWRAHQVVPPRGMIGVFNRSHYEDVLAVRVRELVPEPVWRARYDHINTFERMLTDSGVIIRKCMLHVSREEQHDRLKARLDDPTKNWKFRLEDLKDRDRWDAYTDAYREMLERCSTPWAPWYVVPSDDKAVRNHLIARMLVETLESTKSAYPPMDEAVRAAAKGFA</sequence>
<dbReference type="InterPro" id="IPR022488">
    <property type="entry name" value="PPK2-related"/>
</dbReference>
<dbReference type="NCBIfam" id="TIGR03709">
    <property type="entry name" value="PPK2_rel_1"/>
    <property type="match status" value="1"/>
</dbReference>
<evidence type="ECO:0000313" key="5">
    <source>
        <dbReference type="EMBL" id="QJR34698.1"/>
    </source>
</evidence>
<dbReference type="Gene3D" id="3.40.50.300">
    <property type="entry name" value="P-loop containing nucleotide triphosphate hydrolases"/>
    <property type="match status" value="1"/>
</dbReference>
<reference evidence="5 6" key="1">
    <citation type="submission" date="2020-05" db="EMBL/GenBank/DDBJ databases">
        <title>Complete genome sequence of Gemmatimonas greenlandica TET16.</title>
        <authorList>
            <person name="Zeng Y."/>
        </authorList>
    </citation>
    <scope>NUCLEOTIDE SEQUENCE [LARGE SCALE GENOMIC DNA]</scope>
    <source>
        <strain evidence="5 6">TET16</strain>
    </source>
</reference>
<evidence type="ECO:0000256" key="2">
    <source>
        <dbReference type="ARBA" id="ARBA00022679"/>
    </source>
</evidence>
<dbReference type="InterPro" id="IPR027417">
    <property type="entry name" value="P-loop_NTPase"/>
</dbReference>
<organism evidence="5 6">
    <name type="scientific">Gemmatimonas groenlandica</name>
    <dbReference type="NCBI Taxonomy" id="2732249"/>
    <lineage>
        <taxon>Bacteria</taxon>
        <taxon>Pseudomonadati</taxon>
        <taxon>Gemmatimonadota</taxon>
        <taxon>Gemmatimonadia</taxon>
        <taxon>Gemmatimonadales</taxon>
        <taxon>Gemmatimonadaceae</taxon>
        <taxon>Gemmatimonas</taxon>
    </lineage>
</organism>
<dbReference type="GO" id="GO:0006797">
    <property type="term" value="P:polyphosphate metabolic process"/>
    <property type="evidence" value="ECO:0007669"/>
    <property type="project" value="InterPro"/>
</dbReference>
<dbReference type="InterPro" id="IPR016898">
    <property type="entry name" value="Polyphosphate_phosphotransfera"/>
</dbReference>
<name>A0A6M4ILE7_9BACT</name>
<dbReference type="SUPFAM" id="SSF52540">
    <property type="entry name" value="P-loop containing nucleoside triphosphate hydrolases"/>
    <property type="match status" value="1"/>
</dbReference>
<accession>A0A6M4ILE7</accession>
<dbReference type="EMBL" id="CP053085">
    <property type="protein sequence ID" value="QJR34698.1"/>
    <property type="molecule type" value="Genomic_DNA"/>
</dbReference>
<dbReference type="Pfam" id="PF03976">
    <property type="entry name" value="PPK2"/>
    <property type="match status" value="1"/>
</dbReference>
<keyword evidence="3 5" id="KW-0418">Kinase</keyword>
<dbReference type="InterPro" id="IPR022300">
    <property type="entry name" value="PPK2-rel_1"/>
</dbReference>
<evidence type="ECO:0000256" key="1">
    <source>
        <dbReference type="ARBA" id="ARBA00009924"/>
    </source>
</evidence>